<accession>A0ABR2KRT2</accession>
<name>A0ABR2KRT2_9EUKA</name>
<reference evidence="1 2" key="1">
    <citation type="submission" date="2024-04" db="EMBL/GenBank/DDBJ databases">
        <title>Tritrichomonas musculus Genome.</title>
        <authorList>
            <person name="Alves-Ferreira E."/>
            <person name="Grigg M."/>
            <person name="Lorenzi H."/>
            <person name="Galac M."/>
        </authorList>
    </citation>
    <scope>NUCLEOTIDE SEQUENCE [LARGE SCALE GENOMIC DNA]</scope>
    <source>
        <strain evidence="1 2">EAF2021</strain>
    </source>
</reference>
<protein>
    <submittedName>
        <fullName evidence="1">Uncharacterized protein</fullName>
    </submittedName>
</protein>
<dbReference type="EMBL" id="JAPFFF010000003">
    <property type="protein sequence ID" value="KAK8893849.1"/>
    <property type="molecule type" value="Genomic_DNA"/>
</dbReference>
<gene>
    <name evidence="1" type="ORF">M9Y10_022278</name>
</gene>
<proteinExistence type="predicted"/>
<dbReference type="Proteomes" id="UP001470230">
    <property type="component" value="Unassembled WGS sequence"/>
</dbReference>
<organism evidence="1 2">
    <name type="scientific">Tritrichomonas musculus</name>
    <dbReference type="NCBI Taxonomy" id="1915356"/>
    <lineage>
        <taxon>Eukaryota</taxon>
        <taxon>Metamonada</taxon>
        <taxon>Parabasalia</taxon>
        <taxon>Tritrichomonadida</taxon>
        <taxon>Tritrichomonadidae</taxon>
        <taxon>Tritrichomonas</taxon>
    </lineage>
</organism>
<evidence type="ECO:0000313" key="2">
    <source>
        <dbReference type="Proteomes" id="UP001470230"/>
    </source>
</evidence>
<sequence length="407" mass="47157">MLFEVSDYSSSDDEVPIIQIAPRVRKLPQTLTIDSLFESRKNELNDSSKQIVKKKEIEEPNDPQLNLIKQKINLDEYTIPEIKVINESIFNQTENPFPMTVFSCLKTKPNDNQQYSIISTDQIHYLSFFDISLIYLTEKNVYQILYSLLHTQNERYGRFLLRILSRIPKLDFSKFLFFFKKIIDTSNHYLFIYPAILCNISHFGPTQDIQDDVFLLYISMIICTSISKHQCFHLITENFYFSNPNFALIQSINLLINGSQIQGIGNLVTYLNITKDTAEFFISLYMTLINSLFLLESSIPTNFPKIIDSLILLIPKLKDLIDSKEEEQILRASAILTLIEQIIVAAKTLKILSHDQASLICKALKFNLMGENGTYLFLLKEQLHVTLTQIEYIAETTLNQDDNPFFH</sequence>
<keyword evidence="2" id="KW-1185">Reference proteome</keyword>
<comment type="caution">
    <text evidence="1">The sequence shown here is derived from an EMBL/GenBank/DDBJ whole genome shotgun (WGS) entry which is preliminary data.</text>
</comment>
<evidence type="ECO:0000313" key="1">
    <source>
        <dbReference type="EMBL" id="KAK8893849.1"/>
    </source>
</evidence>